<keyword evidence="5" id="KW-0808">Transferase</keyword>
<feature type="transmembrane region" description="Helical" evidence="12">
    <location>
        <begin position="202"/>
        <end position="220"/>
    </location>
</feature>
<name>A0AAD6WJD0_9ROSI</name>
<organism evidence="14 15">
    <name type="scientific">Populus alba x Populus x berolinensis</name>
    <dbReference type="NCBI Taxonomy" id="444605"/>
    <lineage>
        <taxon>Eukaryota</taxon>
        <taxon>Viridiplantae</taxon>
        <taxon>Streptophyta</taxon>
        <taxon>Embryophyta</taxon>
        <taxon>Tracheophyta</taxon>
        <taxon>Spermatophyta</taxon>
        <taxon>Magnoliopsida</taxon>
        <taxon>eudicotyledons</taxon>
        <taxon>Gunneridae</taxon>
        <taxon>Pentapetalae</taxon>
        <taxon>rosids</taxon>
        <taxon>fabids</taxon>
        <taxon>Malpighiales</taxon>
        <taxon>Salicaceae</taxon>
        <taxon>Saliceae</taxon>
        <taxon>Populus</taxon>
    </lineage>
</organism>
<evidence type="ECO:0000256" key="12">
    <source>
        <dbReference type="SAM" id="Phobius"/>
    </source>
</evidence>
<evidence type="ECO:0000256" key="3">
    <source>
        <dbReference type="ARBA" id="ARBA00008432"/>
    </source>
</evidence>
<dbReference type="GO" id="GO:0016020">
    <property type="term" value="C:membrane"/>
    <property type="evidence" value="ECO:0007669"/>
    <property type="project" value="UniProtKB-SubCell"/>
</dbReference>
<feature type="transmembrane region" description="Helical" evidence="12">
    <location>
        <begin position="326"/>
        <end position="344"/>
    </location>
</feature>
<proteinExistence type="inferred from homology"/>
<dbReference type="Proteomes" id="UP001164929">
    <property type="component" value="Chromosome 1"/>
</dbReference>
<dbReference type="PANTHER" id="PTHR23515">
    <property type="entry name" value="HIGH-AFFINITY NITRATE TRANSPORTER 2.3"/>
    <property type="match status" value="1"/>
</dbReference>
<dbReference type="EMBL" id="JAQIZT010000001">
    <property type="protein sequence ID" value="KAJ7014091.1"/>
    <property type="molecule type" value="Genomic_DNA"/>
</dbReference>
<dbReference type="GO" id="GO:0042128">
    <property type="term" value="P:nitrate assimilation"/>
    <property type="evidence" value="ECO:0007669"/>
    <property type="project" value="UniProtKB-KW"/>
</dbReference>
<evidence type="ECO:0000256" key="8">
    <source>
        <dbReference type="ARBA" id="ARBA00023063"/>
    </source>
</evidence>
<dbReference type="InterPro" id="IPR036259">
    <property type="entry name" value="MFS_trans_sf"/>
</dbReference>
<comment type="caution">
    <text evidence="14">The sequence shown here is derived from an EMBL/GenBank/DDBJ whole genome shotgun (WGS) entry which is preliminary data.</text>
</comment>
<dbReference type="PROSITE" id="PS50850">
    <property type="entry name" value="MFS"/>
    <property type="match status" value="1"/>
</dbReference>
<evidence type="ECO:0000256" key="1">
    <source>
        <dbReference type="ARBA" id="ARBA00004127"/>
    </source>
</evidence>
<feature type="transmembrane region" description="Helical" evidence="12">
    <location>
        <begin position="73"/>
        <end position="90"/>
    </location>
</feature>
<feature type="compositionally biased region" description="Basic and acidic residues" evidence="11">
    <location>
        <begin position="456"/>
        <end position="472"/>
    </location>
</feature>
<evidence type="ECO:0000256" key="2">
    <source>
        <dbReference type="ARBA" id="ARBA00004606"/>
    </source>
</evidence>
<feature type="transmembrane region" description="Helical" evidence="12">
    <location>
        <begin position="128"/>
        <end position="147"/>
    </location>
</feature>
<feature type="transmembrane region" description="Helical" evidence="12">
    <location>
        <begin position="416"/>
        <end position="435"/>
    </location>
</feature>
<evidence type="ECO:0000313" key="15">
    <source>
        <dbReference type="Proteomes" id="UP001164929"/>
    </source>
</evidence>
<dbReference type="Pfam" id="PF02485">
    <property type="entry name" value="Branch"/>
    <property type="match status" value="1"/>
</dbReference>
<dbReference type="AlphaFoldDB" id="A0AAD6WJD0"/>
<keyword evidence="6 12" id="KW-0812">Transmembrane</keyword>
<accession>A0AAD6WJD0</accession>
<dbReference type="InterPro" id="IPR044772">
    <property type="entry name" value="NO3_transporter"/>
</dbReference>
<dbReference type="InterPro" id="IPR003406">
    <property type="entry name" value="Glyco_trans_14"/>
</dbReference>
<dbReference type="FunFam" id="1.20.1250.20:FF:000053">
    <property type="entry name" value="Nitrate transporter 2.1"/>
    <property type="match status" value="1"/>
</dbReference>
<comment type="similarity">
    <text evidence="3">Belongs to the major facilitator superfamily. Nitrate/nitrite porter (TC 2.A.1.8) family.</text>
</comment>
<keyword evidence="10" id="KW-0325">Glycoprotein</keyword>
<feature type="transmembrane region" description="Helical" evidence="12">
    <location>
        <begin position="40"/>
        <end position="61"/>
    </location>
</feature>
<feature type="transmembrane region" description="Helical" evidence="12">
    <location>
        <begin position="286"/>
        <end position="305"/>
    </location>
</feature>
<evidence type="ECO:0000256" key="9">
    <source>
        <dbReference type="ARBA" id="ARBA00023136"/>
    </source>
</evidence>
<evidence type="ECO:0000256" key="10">
    <source>
        <dbReference type="ARBA" id="ARBA00023180"/>
    </source>
</evidence>
<dbReference type="GO" id="GO:0016757">
    <property type="term" value="F:glycosyltransferase activity"/>
    <property type="evidence" value="ECO:0007669"/>
    <property type="project" value="UniProtKB-KW"/>
</dbReference>
<evidence type="ECO:0000256" key="6">
    <source>
        <dbReference type="ARBA" id="ARBA00022692"/>
    </source>
</evidence>
<comment type="subcellular location">
    <subcellularLocation>
        <location evidence="1">Endomembrane system</location>
        <topology evidence="1">Multi-pass membrane protein</topology>
    </subcellularLocation>
    <subcellularLocation>
        <location evidence="2">Membrane</location>
        <topology evidence="2">Single-pass type II membrane protein</topology>
    </subcellularLocation>
</comment>
<keyword evidence="15" id="KW-1185">Reference proteome</keyword>
<evidence type="ECO:0000313" key="14">
    <source>
        <dbReference type="EMBL" id="KAJ7014091.1"/>
    </source>
</evidence>
<sequence>MEPQSLKLQSPFALPVDSDNKATEFRPLQISPPHMRAFHLAWLSLFSCFFSTFSIPPLLPIIRDDLKLTETDIGNAGIASFVGAIFSRLAMGPACDLMGPRLASATLSLATAPIIMSASLVTSPTCFILIRFGVGFSLANFVATQFWMTSMFSPSVVGLANGVSAGWANMGAGVAQLVMPQIYYLLVSLLDLPVSTAWRVSFLIPGLFQAVTAIMVLAYGQDLPSGSYKDFRKAIKTPKDNFSEMLYNGLSNYRGWILALTYGYCFGSELTTDNIIAQYFYDRFGVNLQVAGMIAASVGLANLFSRPMGGALSDKMGRSFGMRGRLWGLWLVQTVAGLLCVLLGRVNSLWGSIAVLCTFSVFVQAASGLTFGVVPFVSKRSLGVIAGMTGSGGTVGAVATQMLLFSGSRFSVQTSISLMGLMMIICTLPVTFIYFPRWGGMFFRPSCNTSSSSPEEDYHLLHSGSDNKEKRREMKQRKATHQKSVYSYNKWKKRKIFVMLSLLSLLGFCLVLTHNSTTTNTTTSRILTLASLRSHFIVQKPKIAFLFIARNRLPLDMLWDAFFKGQESRFSIFVHSRPGFLFNKANTRSEYFFNRQVNDSIQVDWGEASMIEAERILLRHALVDPLNERFVFLSDSCIPLYNFSYTYDYIMSTSTSFVDSFADTKEGRYNPKMAPLVPVYNWRKGSQWVVLTRKHAEVVVNDTTVFPMFQQHCKVMMLCGLFVLERQLLYMIGA</sequence>
<dbReference type="InterPro" id="IPR011701">
    <property type="entry name" value="MFS"/>
</dbReference>
<feature type="transmembrane region" description="Helical" evidence="12">
    <location>
        <begin position="102"/>
        <end position="121"/>
    </location>
</feature>
<keyword evidence="4" id="KW-0328">Glycosyltransferase</keyword>
<keyword evidence="8" id="KW-0534">Nitrate assimilation</keyword>
<evidence type="ECO:0000256" key="11">
    <source>
        <dbReference type="SAM" id="MobiDB-lite"/>
    </source>
</evidence>
<evidence type="ECO:0000256" key="7">
    <source>
        <dbReference type="ARBA" id="ARBA00022989"/>
    </source>
</evidence>
<dbReference type="GO" id="GO:0012505">
    <property type="term" value="C:endomembrane system"/>
    <property type="evidence" value="ECO:0007669"/>
    <property type="project" value="UniProtKB-SubCell"/>
</dbReference>
<feature type="transmembrane region" description="Helical" evidence="12">
    <location>
        <begin position="496"/>
        <end position="514"/>
    </location>
</feature>
<dbReference type="InterPro" id="IPR020846">
    <property type="entry name" value="MFS_dom"/>
</dbReference>
<keyword evidence="9 12" id="KW-0472">Membrane</keyword>
<dbReference type="FunFam" id="1.20.1250.20:FF:000198">
    <property type="entry name" value="High affinity nitrate transporter 2.5"/>
    <property type="match status" value="1"/>
</dbReference>
<dbReference type="Gene3D" id="1.20.1250.20">
    <property type="entry name" value="MFS general substrate transporter like domains"/>
    <property type="match status" value="2"/>
</dbReference>
<feature type="transmembrane region" description="Helical" evidence="12">
    <location>
        <begin position="350"/>
        <end position="377"/>
    </location>
</feature>
<dbReference type="Pfam" id="PF07690">
    <property type="entry name" value="MFS_1"/>
    <property type="match status" value="1"/>
</dbReference>
<dbReference type="CDD" id="cd17341">
    <property type="entry name" value="MFS_NRT2_like"/>
    <property type="match status" value="1"/>
</dbReference>
<feature type="transmembrane region" description="Helical" evidence="12">
    <location>
        <begin position="167"/>
        <end position="190"/>
    </location>
</feature>
<feature type="domain" description="Major facilitator superfamily (MFS) profile" evidence="13">
    <location>
        <begin position="37"/>
        <end position="432"/>
    </location>
</feature>
<gene>
    <name evidence="14" type="ORF">NC653_003648</name>
</gene>
<dbReference type="GO" id="GO:0015112">
    <property type="term" value="F:nitrate transmembrane transporter activity"/>
    <property type="evidence" value="ECO:0007669"/>
    <property type="project" value="InterPro"/>
</dbReference>
<keyword evidence="7 12" id="KW-1133">Transmembrane helix</keyword>
<feature type="transmembrane region" description="Helical" evidence="12">
    <location>
        <begin position="384"/>
        <end position="404"/>
    </location>
</feature>
<evidence type="ECO:0000256" key="4">
    <source>
        <dbReference type="ARBA" id="ARBA00022676"/>
    </source>
</evidence>
<dbReference type="SUPFAM" id="SSF103473">
    <property type="entry name" value="MFS general substrate transporter"/>
    <property type="match status" value="1"/>
</dbReference>
<feature type="region of interest" description="Disordered" evidence="11">
    <location>
        <begin position="451"/>
        <end position="479"/>
    </location>
</feature>
<evidence type="ECO:0000256" key="5">
    <source>
        <dbReference type="ARBA" id="ARBA00022679"/>
    </source>
</evidence>
<reference evidence="14 15" key="1">
    <citation type="journal article" date="2023" name="Mol. Ecol. Resour.">
        <title>Chromosome-level genome assembly of a triploid poplar Populus alba 'Berolinensis'.</title>
        <authorList>
            <person name="Chen S."/>
            <person name="Yu Y."/>
            <person name="Wang X."/>
            <person name="Wang S."/>
            <person name="Zhang T."/>
            <person name="Zhou Y."/>
            <person name="He R."/>
            <person name="Meng N."/>
            <person name="Wang Y."/>
            <person name="Liu W."/>
            <person name="Liu Z."/>
            <person name="Liu J."/>
            <person name="Guo Q."/>
            <person name="Huang H."/>
            <person name="Sederoff R.R."/>
            <person name="Wang G."/>
            <person name="Qu G."/>
            <person name="Chen S."/>
        </authorList>
    </citation>
    <scope>NUCLEOTIDE SEQUENCE [LARGE SCALE GENOMIC DNA]</scope>
    <source>
        <strain evidence="14">SC-2020</strain>
    </source>
</reference>
<protein>
    <recommendedName>
        <fullName evidence="13">Major facilitator superfamily (MFS) profile domain-containing protein</fullName>
    </recommendedName>
</protein>
<evidence type="ECO:0000259" key="13">
    <source>
        <dbReference type="PROSITE" id="PS50850"/>
    </source>
</evidence>